<reference evidence="2 3" key="1">
    <citation type="submission" date="2016-03" db="EMBL/GenBank/DDBJ databases">
        <authorList>
            <person name="Rimple P."/>
            <person name="Montgomery M.T."/>
            <person name="Guerrero C.A."/>
            <person name="Mavrich T.N."/>
            <person name="Pope W.H."/>
            <person name="Garlena R.A."/>
            <person name="Russell D.A."/>
            <person name="Jacobs-Sera D."/>
            <person name="Hendrix R.W."/>
            <person name="Hatfull G.F."/>
        </authorList>
    </citation>
    <scope>NUCLEOTIDE SEQUENCE [LARGE SCALE GENOMIC DNA]</scope>
</reference>
<dbReference type="OrthoDB" id="34830at10239"/>
<gene>
    <name evidence="2" type="primary">45</name>
    <name evidence="2" type="ORF">PBI_DEMOSTHENES_45</name>
</gene>
<feature type="region of interest" description="Disordered" evidence="1">
    <location>
        <begin position="1"/>
        <end position="20"/>
    </location>
</feature>
<name>A0A160DE11_9CAUD</name>
<evidence type="ECO:0000256" key="1">
    <source>
        <dbReference type="SAM" id="MobiDB-lite"/>
    </source>
</evidence>
<accession>A0A160DE11</accession>
<evidence type="ECO:0000313" key="2">
    <source>
        <dbReference type="EMBL" id="ANA86015.1"/>
    </source>
</evidence>
<dbReference type="Proteomes" id="UP000203422">
    <property type="component" value="Segment"/>
</dbReference>
<sequence>MMVVLTSPPPKPPRHDCRPPQDPEILRQAREGILTLRPDWLNKGEGVVDYPAEGEGSVWRCDECWELWISSNNRWIRYDNATRRQRFRCRRMDRKDPILYRPRLNSAKQWKVLRRRDGTTSGQDSPYMRKWKERGIMKRAQSRKPPTGPSGQSKRSK</sequence>
<feature type="region of interest" description="Disordered" evidence="1">
    <location>
        <begin position="114"/>
        <end position="157"/>
    </location>
</feature>
<organism evidence="2 3">
    <name type="scientific">Gordonia phage Demosthenes</name>
    <dbReference type="NCBI Taxonomy" id="1838067"/>
    <lineage>
        <taxon>Viruses</taxon>
        <taxon>Duplodnaviria</taxon>
        <taxon>Heunggongvirae</taxon>
        <taxon>Uroviricota</taxon>
        <taxon>Caudoviricetes</taxon>
        <taxon>Demosthenesvirus</taxon>
        <taxon>Demosthenesvirus demosthenes</taxon>
    </lineage>
</organism>
<dbReference type="EMBL" id="KU998242">
    <property type="protein sequence ID" value="ANA86015.1"/>
    <property type="molecule type" value="Genomic_DNA"/>
</dbReference>
<dbReference type="GeneID" id="28803076"/>
<proteinExistence type="predicted"/>
<dbReference type="RefSeq" id="YP_009276756.1">
    <property type="nucleotide sequence ID" value="NC_030944.1"/>
</dbReference>
<evidence type="ECO:0000313" key="3">
    <source>
        <dbReference type="Proteomes" id="UP000203422"/>
    </source>
</evidence>
<dbReference type="KEGG" id="vg:28803076"/>
<protein>
    <submittedName>
        <fullName evidence="2">Uncharacterized protein</fullName>
    </submittedName>
</protein>
<keyword evidence="3" id="KW-1185">Reference proteome</keyword>